<feature type="domain" description="Response regulatory" evidence="2">
    <location>
        <begin position="2"/>
        <end position="127"/>
    </location>
</feature>
<dbReference type="EMBL" id="NPDZ01000002">
    <property type="protein sequence ID" value="PJZ74483.1"/>
    <property type="molecule type" value="Genomic_DNA"/>
</dbReference>
<proteinExistence type="predicted"/>
<dbReference type="EMBL" id="NPDY01000003">
    <property type="protein sequence ID" value="PJZ70588.1"/>
    <property type="molecule type" value="Genomic_DNA"/>
</dbReference>
<dbReference type="Gene3D" id="3.40.50.2300">
    <property type="match status" value="1"/>
</dbReference>
<dbReference type="GO" id="GO:0000160">
    <property type="term" value="P:phosphorelay signal transduction system"/>
    <property type="evidence" value="ECO:0007669"/>
    <property type="project" value="InterPro"/>
</dbReference>
<dbReference type="Proteomes" id="UP000231990">
    <property type="component" value="Unassembled WGS sequence"/>
</dbReference>
<dbReference type="OrthoDB" id="9797769at2"/>
<dbReference type="InterPro" id="IPR011006">
    <property type="entry name" value="CheY-like_superfamily"/>
</dbReference>
<evidence type="ECO:0000313" key="3">
    <source>
        <dbReference type="EMBL" id="PJZ70588.1"/>
    </source>
</evidence>
<dbReference type="PROSITE" id="PS50110">
    <property type="entry name" value="RESPONSE_REGULATORY"/>
    <property type="match status" value="1"/>
</dbReference>
<dbReference type="PANTHER" id="PTHR44520">
    <property type="entry name" value="RESPONSE REGULATOR RCP1-RELATED"/>
    <property type="match status" value="1"/>
</dbReference>
<keyword evidence="1" id="KW-0597">Phosphoprotein</keyword>
<dbReference type="SMART" id="SM00448">
    <property type="entry name" value="REC"/>
    <property type="match status" value="1"/>
</dbReference>
<evidence type="ECO:0000313" key="4">
    <source>
        <dbReference type="EMBL" id="PJZ74483.1"/>
    </source>
</evidence>
<dbReference type="PANTHER" id="PTHR44520:SF2">
    <property type="entry name" value="RESPONSE REGULATOR RCP1"/>
    <property type="match status" value="1"/>
</dbReference>
<protein>
    <submittedName>
        <fullName evidence="4">Two-component system response regulator</fullName>
    </submittedName>
</protein>
<evidence type="ECO:0000256" key="1">
    <source>
        <dbReference type="PROSITE-ProRule" id="PRU00169"/>
    </source>
</evidence>
<evidence type="ECO:0000259" key="2">
    <source>
        <dbReference type="PROSITE" id="PS50110"/>
    </source>
</evidence>
<dbReference type="SUPFAM" id="SSF52172">
    <property type="entry name" value="CheY-like"/>
    <property type="match status" value="1"/>
</dbReference>
<accession>A0A2M9ZRB9</accession>
<organism evidence="4 6">
    <name type="scientific">Leptospira perolatii</name>
    <dbReference type="NCBI Taxonomy" id="2023191"/>
    <lineage>
        <taxon>Bacteria</taxon>
        <taxon>Pseudomonadati</taxon>
        <taxon>Spirochaetota</taxon>
        <taxon>Spirochaetia</taxon>
        <taxon>Leptospirales</taxon>
        <taxon>Leptospiraceae</taxon>
        <taxon>Leptospira</taxon>
    </lineage>
</organism>
<evidence type="ECO:0000313" key="5">
    <source>
        <dbReference type="Proteomes" id="UP000231962"/>
    </source>
</evidence>
<evidence type="ECO:0000313" key="6">
    <source>
        <dbReference type="Proteomes" id="UP000231990"/>
    </source>
</evidence>
<dbReference type="AlphaFoldDB" id="A0A2M9ZRB9"/>
<gene>
    <name evidence="3" type="ORF">CH360_06065</name>
    <name evidence="4" type="ORF">CH373_05645</name>
</gene>
<dbReference type="InterPro" id="IPR001789">
    <property type="entry name" value="Sig_transdc_resp-reg_receiver"/>
</dbReference>
<dbReference type="CDD" id="cd17557">
    <property type="entry name" value="REC_Rcp-like"/>
    <property type="match status" value="1"/>
</dbReference>
<comment type="caution">
    <text evidence="4">The sequence shown here is derived from an EMBL/GenBank/DDBJ whole genome shotgun (WGS) entry which is preliminary data.</text>
</comment>
<dbReference type="Proteomes" id="UP000231962">
    <property type="component" value="Unassembled WGS sequence"/>
</dbReference>
<dbReference type="InterPro" id="IPR052893">
    <property type="entry name" value="TCS_response_regulator"/>
</dbReference>
<sequence>MNVLLVEDNPTDVRLTREAFEEVDARMKLHVVRDGEEALEFVTGSGAYSERIPPDIILLDLNLPKKDGFEVLRDLKEHPDYKKIPVIVLTTSGSHTDILKTYNLHANSYIQKPVELEAFMGAVQSLRLYWFATVTLPPI</sequence>
<name>A0A2M9ZRB9_9LEPT</name>
<dbReference type="Pfam" id="PF00072">
    <property type="entry name" value="Response_reg"/>
    <property type="match status" value="1"/>
</dbReference>
<feature type="modified residue" description="4-aspartylphosphate" evidence="1">
    <location>
        <position position="60"/>
    </location>
</feature>
<keyword evidence="5" id="KW-1185">Reference proteome</keyword>
<reference evidence="5 6" key="1">
    <citation type="submission" date="2017-07" db="EMBL/GenBank/DDBJ databases">
        <title>Leptospira spp. isolated from tropical soils.</title>
        <authorList>
            <person name="Thibeaux R."/>
            <person name="Iraola G."/>
            <person name="Ferres I."/>
            <person name="Bierque E."/>
            <person name="Girault D."/>
            <person name="Soupe-Gilbert M.-E."/>
            <person name="Picardeau M."/>
            <person name="Goarant C."/>
        </authorList>
    </citation>
    <scope>NUCLEOTIDE SEQUENCE [LARGE SCALE GENOMIC DNA]</scope>
    <source>
        <strain evidence="4 6">FH1-B-B1</strain>
        <strain evidence="3 5">FH1-B-C1</strain>
    </source>
</reference>